<proteinExistence type="predicted"/>
<protein>
    <submittedName>
        <fullName evidence="1">DUF3307 domain-containing protein</fullName>
    </submittedName>
</protein>
<dbReference type="Proteomes" id="UP000829276">
    <property type="component" value="Segment"/>
</dbReference>
<dbReference type="EMBL" id="OM634653">
    <property type="protein sequence ID" value="UNH58478.1"/>
    <property type="molecule type" value="Genomic_DNA"/>
</dbReference>
<organism evidence="1 2">
    <name type="scientific">Bacillus phage vB_BsuS_PJN02</name>
    <dbReference type="NCBI Taxonomy" id="2920374"/>
    <lineage>
        <taxon>Viruses</taxon>
        <taxon>Duplodnaviria</taxon>
        <taxon>Heunggongvirae</taxon>
        <taxon>Uroviricota</taxon>
        <taxon>Caudoviricetes</taxon>
        <taxon>Heleneionescovirinae</taxon>
        <taxon>Zhangjivirus</taxon>
        <taxon>Zhangjivirus PJN02</taxon>
    </lineage>
</organism>
<accession>A0AC61TS10</accession>
<name>A0AC61TS10_9CAUD</name>
<sequence length="115" mass="12562">MTITMMFLTLLFAHLLADYPLQGDFLANMKGKNHIVLATHAGIWTGTICTALWLMGLSVTPIDVAWLFVVHAVADYLKAKPVGFYKKLNPLGAGLAIDQLIHIGQIIVLLAYKVG</sequence>
<evidence type="ECO:0000313" key="2">
    <source>
        <dbReference type="Proteomes" id="UP000829276"/>
    </source>
</evidence>
<reference evidence="1" key="1">
    <citation type="submission" date="2022-02" db="EMBL/GenBank/DDBJ databases">
        <authorList>
            <person name="Nazir A."/>
            <person name="Chen Y."/>
            <person name="Liu Y."/>
        </authorList>
    </citation>
    <scope>NUCLEOTIDE SEQUENCE</scope>
</reference>
<keyword evidence="2" id="KW-1185">Reference proteome</keyword>
<evidence type="ECO:0000313" key="1">
    <source>
        <dbReference type="EMBL" id="UNH58478.1"/>
    </source>
</evidence>